<dbReference type="GO" id="GO:0000793">
    <property type="term" value="C:condensed chromosome"/>
    <property type="evidence" value="ECO:0007669"/>
    <property type="project" value="TreeGrafter"/>
</dbReference>
<dbReference type="STRING" id="32264.T1K5S8"/>
<sequence>MVVSTPGRTSPLRRYTSVDDFYRVNATLNKLLEKERTEREKIDRAALNYLQAVKEDYETKIMTLKEELEKVRKESDGVCKKDFQNVKFELRIAQRDIKEQKSRIEYLRDARKEAVDKLSQVEATLAEKEAEIEEWKVKFENLSTDVKKLMDDKSTCEETCKTLVKEKEDLIALNEKLTNSNEILRSTCASVESQVSKFEQACKVQLDIKVKLTEEKTKMLEKINNLEKELGTMTSKYENQILDMDSKIKSLESTVSEYKTKCKQLEEEIQETQNALEEERQFRVLHEDQLPALLKENELKQHTIEVLHTKFADYEKEIFFLKEEASNHITSIAQLNSKNKQLTLALEEALVKNDTLQKRIEVIVEQLEDEKLEKLKLSQTVHQQFKAIDLLQDEMEKSKMEKSKKSSWFGHVNSPAKDASPAFRVSHMRELEAALEREKAKNKTLTRQIDETKQELRRYKTELRKYDKIGITFPVHEGKGDAPSNMSSLDPKYSKEIAVEVTPSLSSEPSAPYHQDVDNLTYSSASTSTTDNNDTSEEEKEFMFNESGPSEFAHQKTSSVG</sequence>
<feature type="coiled-coil region" evidence="1">
    <location>
        <begin position="209"/>
        <end position="282"/>
    </location>
</feature>
<dbReference type="GO" id="GO:0003682">
    <property type="term" value="F:chromatin binding"/>
    <property type="evidence" value="ECO:0007669"/>
    <property type="project" value="TreeGrafter"/>
</dbReference>
<protein>
    <submittedName>
        <fullName evidence="3">Uncharacterized protein</fullName>
    </submittedName>
</protein>
<feature type="coiled-coil region" evidence="1">
    <location>
        <begin position="47"/>
        <end position="152"/>
    </location>
</feature>
<evidence type="ECO:0000313" key="3">
    <source>
        <dbReference type="EnsemblMetazoa" id="tetur05g07360.1"/>
    </source>
</evidence>
<dbReference type="PANTHER" id="PTHR43941:SF1">
    <property type="entry name" value="STRUCTURAL MAINTENANCE OF CHROMOSOMES PROTEIN 2"/>
    <property type="match status" value="1"/>
</dbReference>
<dbReference type="EMBL" id="CAEY01001590">
    <property type="status" value="NOT_ANNOTATED_CDS"/>
    <property type="molecule type" value="Genomic_DNA"/>
</dbReference>
<feature type="compositionally biased region" description="Low complexity" evidence="2">
    <location>
        <begin position="521"/>
        <end position="533"/>
    </location>
</feature>
<dbReference type="PANTHER" id="PTHR43941">
    <property type="entry name" value="STRUCTURAL MAINTENANCE OF CHROMOSOMES PROTEIN 2"/>
    <property type="match status" value="1"/>
</dbReference>
<dbReference type="Proteomes" id="UP000015104">
    <property type="component" value="Unassembled WGS sequence"/>
</dbReference>
<organism evidence="3 4">
    <name type="scientific">Tetranychus urticae</name>
    <name type="common">Two-spotted spider mite</name>
    <dbReference type="NCBI Taxonomy" id="32264"/>
    <lineage>
        <taxon>Eukaryota</taxon>
        <taxon>Metazoa</taxon>
        <taxon>Ecdysozoa</taxon>
        <taxon>Arthropoda</taxon>
        <taxon>Chelicerata</taxon>
        <taxon>Arachnida</taxon>
        <taxon>Acari</taxon>
        <taxon>Acariformes</taxon>
        <taxon>Trombidiformes</taxon>
        <taxon>Prostigmata</taxon>
        <taxon>Eleutherengona</taxon>
        <taxon>Raphignathae</taxon>
        <taxon>Tetranychoidea</taxon>
        <taxon>Tetranychidae</taxon>
        <taxon>Tetranychus</taxon>
    </lineage>
</organism>
<gene>
    <name evidence="3" type="primary">107360318</name>
</gene>
<feature type="coiled-coil region" evidence="1">
    <location>
        <begin position="428"/>
        <end position="469"/>
    </location>
</feature>
<dbReference type="HOGENOM" id="CLU_486035_0_0_1"/>
<dbReference type="OrthoDB" id="6515823at2759"/>
<dbReference type="OMA" id="TRDKNTI"/>
<feature type="coiled-coil region" evidence="1">
    <location>
        <begin position="332"/>
        <end position="373"/>
    </location>
</feature>
<dbReference type="EnsemblMetazoa" id="tetur05g07360.1">
    <property type="protein sequence ID" value="tetur05g07360.1"/>
    <property type="gene ID" value="tetur05g07360"/>
</dbReference>
<dbReference type="GO" id="GO:0007076">
    <property type="term" value="P:mitotic chromosome condensation"/>
    <property type="evidence" value="ECO:0007669"/>
    <property type="project" value="TreeGrafter"/>
</dbReference>
<evidence type="ECO:0000256" key="2">
    <source>
        <dbReference type="SAM" id="MobiDB-lite"/>
    </source>
</evidence>
<dbReference type="KEGG" id="tut:107360318"/>
<accession>T1K5S8</accession>
<feature type="region of interest" description="Disordered" evidence="2">
    <location>
        <begin position="501"/>
        <end position="561"/>
    </location>
</feature>
<reference evidence="4" key="1">
    <citation type="submission" date="2011-08" db="EMBL/GenBank/DDBJ databases">
        <authorList>
            <person name="Rombauts S."/>
        </authorList>
    </citation>
    <scope>NUCLEOTIDE SEQUENCE</scope>
    <source>
        <strain evidence="4">London</strain>
    </source>
</reference>
<evidence type="ECO:0000256" key="1">
    <source>
        <dbReference type="SAM" id="Coils"/>
    </source>
</evidence>
<name>T1K5S8_TETUR</name>
<keyword evidence="4" id="KW-1185">Reference proteome</keyword>
<keyword evidence="1" id="KW-0175">Coiled coil</keyword>
<proteinExistence type="predicted"/>
<dbReference type="SUPFAM" id="SSF90257">
    <property type="entry name" value="Myosin rod fragments"/>
    <property type="match status" value="1"/>
</dbReference>
<evidence type="ECO:0000313" key="4">
    <source>
        <dbReference type="Proteomes" id="UP000015104"/>
    </source>
</evidence>
<dbReference type="GO" id="GO:0000796">
    <property type="term" value="C:condensin complex"/>
    <property type="evidence" value="ECO:0007669"/>
    <property type="project" value="TreeGrafter"/>
</dbReference>
<dbReference type="GO" id="GO:0000785">
    <property type="term" value="C:chromatin"/>
    <property type="evidence" value="ECO:0007669"/>
    <property type="project" value="TreeGrafter"/>
</dbReference>
<dbReference type="AlphaFoldDB" id="T1K5S8"/>
<reference evidence="3" key="2">
    <citation type="submission" date="2015-06" db="UniProtKB">
        <authorList>
            <consortium name="EnsemblMetazoa"/>
        </authorList>
    </citation>
    <scope>IDENTIFICATION</scope>
</reference>